<dbReference type="EMBL" id="MCFL01000100">
    <property type="protein sequence ID" value="ORZ30129.1"/>
    <property type="molecule type" value="Genomic_DNA"/>
</dbReference>
<feature type="transmembrane region" description="Helical" evidence="1">
    <location>
        <begin position="64"/>
        <end position="84"/>
    </location>
</feature>
<feature type="transmembrane region" description="Helical" evidence="1">
    <location>
        <begin position="213"/>
        <end position="238"/>
    </location>
</feature>
<accession>A0A1Y2H6H2</accession>
<reference evidence="2 3" key="1">
    <citation type="submission" date="2016-07" db="EMBL/GenBank/DDBJ databases">
        <title>Pervasive Adenine N6-methylation of Active Genes in Fungi.</title>
        <authorList>
            <consortium name="DOE Joint Genome Institute"/>
            <person name="Mondo S.J."/>
            <person name="Dannebaum R.O."/>
            <person name="Kuo R.C."/>
            <person name="Labutti K."/>
            <person name="Haridas S."/>
            <person name="Kuo A."/>
            <person name="Salamov A."/>
            <person name="Ahrendt S.R."/>
            <person name="Lipzen A."/>
            <person name="Sullivan W."/>
            <person name="Andreopoulos W.B."/>
            <person name="Clum A."/>
            <person name="Lindquist E."/>
            <person name="Daum C."/>
            <person name="Ramamoorthy G.K."/>
            <person name="Gryganskyi A."/>
            <person name="Culley D."/>
            <person name="Magnuson J.K."/>
            <person name="James T.Y."/>
            <person name="O'Malley M.A."/>
            <person name="Stajich J.E."/>
            <person name="Spatafora J.W."/>
            <person name="Visel A."/>
            <person name="Grigoriev I.V."/>
        </authorList>
    </citation>
    <scope>NUCLEOTIDE SEQUENCE [LARGE SCALE GENOMIC DNA]</scope>
    <source>
        <strain evidence="2 3">PL171</strain>
    </source>
</reference>
<feature type="transmembrane region" description="Helical" evidence="1">
    <location>
        <begin position="6"/>
        <end position="25"/>
    </location>
</feature>
<feature type="transmembrane region" description="Helical" evidence="1">
    <location>
        <begin position="154"/>
        <end position="172"/>
    </location>
</feature>
<keyword evidence="3" id="KW-1185">Reference proteome</keyword>
<dbReference type="AlphaFoldDB" id="A0A1Y2H6H2"/>
<keyword evidence="1" id="KW-0812">Transmembrane</keyword>
<name>A0A1Y2H6H2_9FUNG</name>
<feature type="transmembrane region" description="Helical" evidence="1">
    <location>
        <begin position="96"/>
        <end position="117"/>
    </location>
</feature>
<feature type="transmembrane region" description="Helical" evidence="1">
    <location>
        <begin position="32"/>
        <end position="52"/>
    </location>
</feature>
<protein>
    <submittedName>
        <fullName evidence="2">Uncharacterized protein</fullName>
    </submittedName>
</protein>
<comment type="caution">
    <text evidence="2">The sequence shown here is derived from an EMBL/GenBank/DDBJ whole genome shotgun (WGS) entry which is preliminary data.</text>
</comment>
<keyword evidence="1" id="KW-0472">Membrane</keyword>
<evidence type="ECO:0000256" key="1">
    <source>
        <dbReference type="SAM" id="Phobius"/>
    </source>
</evidence>
<feature type="transmembrane region" description="Helical" evidence="1">
    <location>
        <begin position="258"/>
        <end position="278"/>
    </location>
</feature>
<keyword evidence="1" id="KW-1133">Transmembrane helix</keyword>
<sequence>MDTSTLVPIINLSLIAAILVVWRLWQRSGRLLLAVIFATTIASCLHFALAAATHHGTLSDLGSLIKLIGVWPLGLGSLVAYSLLPAHRRHDYLPVFTQYINAAVLGNIAMMFFLHTGDTLRGQLHRVNCVLLVTWLVQEMRLKKWATVSVNRQGLFLFNASPLAWVLCHAMYRGAMVTLPRFDTTRFLVLEPASLATMVLLGRRAKAQSWEQVTAWFGLADTLVVATIVFASSVWSAFGMVVPALISSEDSEYWLDRMVSGLHLVVGLVAAFHIVCHLRRM</sequence>
<proteinExistence type="predicted"/>
<organism evidence="2 3">
    <name type="scientific">Catenaria anguillulae PL171</name>
    <dbReference type="NCBI Taxonomy" id="765915"/>
    <lineage>
        <taxon>Eukaryota</taxon>
        <taxon>Fungi</taxon>
        <taxon>Fungi incertae sedis</taxon>
        <taxon>Blastocladiomycota</taxon>
        <taxon>Blastocladiomycetes</taxon>
        <taxon>Blastocladiales</taxon>
        <taxon>Catenariaceae</taxon>
        <taxon>Catenaria</taxon>
    </lineage>
</organism>
<evidence type="ECO:0000313" key="3">
    <source>
        <dbReference type="Proteomes" id="UP000193411"/>
    </source>
</evidence>
<dbReference type="Proteomes" id="UP000193411">
    <property type="component" value="Unassembled WGS sequence"/>
</dbReference>
<evidence type="ECO:0000313" key="2">
    <source>
        <dbReference type="EMBL" id="ORZ30129.1"/>
    </source>
</evidence>
<gene>
    <name evidence="2" type="ORF">BCR44DRAFT_33470</name>
</gene>
<dbReference type="OrthoDB" id="2161804at2759"/>